<keyword evidence="2" id="KW-1185">Reference proteome</keyword>
<sequence length="161" mass="18090">MFTNMVRTDGYGIDFILTVPERQSNKLSNLDLNDFTPEEINERFHLWGVNPGQINIFTASDGHNTNPHQLRKYSTAEYYTRTGQRADAEMVNIFVNGDNRIPLVALGEAIFPTSMKGTIPGLARRLVTVLKKAEDEDLLVTVPVTEYITSKLPFSSPSIEN</sequence>
<name>A0A8H7VQT0_9FUNG</name>
<dbReference type="Proteomes" id="UP000613177">
    <property type="component" value="Unassembled WGS sequence"/>
</dbReference>
<gene>
    <name evidence="1" type="ORF">INT48_001257</name>
</gene>
<comment type="caution">
    <text evidence="1">The sequence shown here is derived from an EMBL/GenBank/DDBJ whole genome shotgun (WGS) entry which is preliminary data.</text>
</comment>
<dbReference type="EMBL" id="JAEPRE010000156">
    <property type="protein sequence ID" value="KAG2231321.1"/>
    <property type="molecule type" value="Genomic_DNA"/>
</dbReference>
<dbReference type="AlphaFoldDB" id="A0A8H7VQT0"/>
<reference evidence="1" key="1">
    <citation type="submission" date="2021-01" db="EMBL/GenBank/DDBJ databases">
        <title>Metabolic potential, ecology and presence of endohyphal bacteria is reflected in genomic diversity of Mucoromycotina.</title>
        <authorList>
            <person name="Muszewska A."/>
            <person name="Okrasinska A."/>
            <person name="Steczkiewicz K."/>
            <person name="Drgas O."/>
            <person name="Orlowska M."/>
            <person name="Perlinska-Lenart U."/>
            <person name="Aleksandrzak-Piekarczyk T."/>
            <person name="Szatraj K."/>
            <person name="Zielenkiewicz U."/>
            <person name="Pilsyk S."/>
            <person name="Malc E."/>
            <person name="Mieczkowski P."/>
            <person name="Kruszewska J.S."/>
            <person name="Biernat P."/>
            <person name="Pawlowska J."/>
        </authorList>
    </citation>
    <scope>NUCLEOTIDE SEQUENCE</scope>
    <source>
        <strain evidence="1">WA0000018081</strain>
    </source>
</reference>
<evidence type="ECO:0000313" key="1">
    <source>
        <dbReference type="EMBL" id="KAG2231321.1"/>
    </source>
</evidence>
<organism evidence="1 2">
    <name type="scientific">Thamnidium elegans</name>
    <dbReference type="NCBI Taxonomy" id="101142"/>
    <lineage>
        <taxon>Eukaryota</taxon>
        <taxon>Fungi</taxon>
        <taxon>Fungi incertae sedis</taxon>
        <taxon>Mucoromycota</taxon>
        <taxon>Mucoromycotina</taxon>
        <taxon>Mucoromycetes</taxon>
        <taxon>Mucorales</taxon>
        <taxon>Mucorineae</taxon>
        <taxon>Mucoraceae</taxon>
        <taxon>Thamnidium</taxon>
    </lineage>
</organism>
<proteinExistence type="predicted"/>
<accession>A0A8H7VQT0</accession>
<evidence type="ECO:0000313" key="2">
    <source>
        <dbReference type="Proteomes" id="UP000613177"/>
    </source>
</evidence>
<protein>
    <submittedName>
        <fullName evidence="1">Uncharacterized protein</fullName>
    </submittedName>
</protein>